<dbReference type="OrthoDB" id="5390143at2759"/>
<gene>
    <name evidence="3" type="ORF">E6O75_ATG09432</name>
</gene>
<dbReference type="AlphaFoldDB" id="A0A4Z1NNR1"/>
<feature type="transmembrane region" description="Helical" evidence="1">
    <location>
        <begin position="158"/>
        <end position="181"/>
    </location>
</feature>
<dbReference type="STRING" id="86259.A0A4Z1NNR1"/>
<keyword evidence="4" id="KW-1185">Reference proteome</keyword>
<keyword evidence="1" id="KW-0472">Membrane</keyword>
<organism evidence="3 4">
    <name type="scientific">Venturia nashicola</name>
    <dbReference type="NCBI Taxonomy" id="86259"/>
    <lineage>
        <taxon>Eukaryota</taxon>
        <taxon>Fungi</taxon>
        <taxon>Dikarya</taxon>
        <taxon>Ascomycota</taxon>
        <taxon>Pezizomycotina</taxon>
        <taxon>Dothideomycetes</taxon>
        <taxon>Pleosporomycetidae</taxon>
        <taxon>Venturiales</taxon>
        <taxon>Venturiaceae</taxon>
        <taxon>Venturia</taxon>
    </lineage>
</organism>
<name>A0A4Z1NNR1_9PEZI</name>
<keyword evidence="1" id="KW-0812">Transmembrane</keyword>
<reference evidence="3 4" key="1">
    <citation type="submission" date="2019-04" db="EMBL/GenBank/DDBJ databases">
        <title>High contiguity whole genome sequence and gene annotation resource for two Venturia nashicola isolates.</title>
        <authorList>
            <person name="Prokchorchik M."/>
            <person name="Won K."/>
            <person name="Lee Y."/>
            <person name="Choi E.D."/>
            <person name="Segonzac C."/>
            <person name="Sohn K.H."/>
        </authorList>
    </citation>
    <scope>NUCLEOTIDE SEQUENCE [LARGE SCALE GENOMIC DNA]</scope>
    <source>
        <strain evidence="3 4">PRI2</strain>
    </source>
</reference>
<protein>
    <submittedName>
        <fullName evidence="3">Uncharacterized protein</fullName>
    </submittedName>
</protein>
<keyword evidence="2" id="KW-0732">Signal</keyword>
<dbReference type="EMBL" id="SNSC02000023">
    <property type="protein sequence ID" value="TID14353.1"/>
    <property type="molecule type" value="Genomic_DNA"/>
</dbReference>
<accession>A0A4Z1NNR1</accession>
<evidence type="ECO:0000256" key="1">
    <source>
        <dbReference type="SAM" id="Phobius"/>
    </source>
</evidence>
<keyword evidence="1" id="KW-1133">Transmembrane helix</keyword>
<sequence length="239" mass="26940">MLFIITLLLLTVGQTCVAIDSRWVSPGPYVPSSSQKSIWFEREIKELIWTTDMVEYGIFLTQGKPAEHNSWVCIFRKNKNDDRQSRMLWTVQTFTFQLRVSNSFYLQINDGNHHSSLTNSFIIKNATQNSTNTCPQSNTTTALRESCPPLSDDKARSVGIGLGVGLGVPLLAALASLAFLLTSFRRIDKDEVQDTKIGVVTAMEEPRKDFYYHHEASNQHEIYEIPNDDAIHEAPEGNA</sequence>
<comment type="caution">
    <text evidence="3">The sequence shown here is derived from an EMBL/GenBank/DDBJ whole genome shotgun (WGS) entry which is preliminary data.</text>
</comment>
<proteinExistence type="predicted"/>
<evidence type="ECO:0000256" key="2">
    <source>
        <dbReference type="SAM" id="SignalP"/>
    </source>
</evidence>
<evidence type="ECO:0000313" key="4">
    <source>
        <dbReference type="Proteomes" id="UP000298493"/>
    </source>
</evidence>
<feature type="chain" id="PRO_5021392563" evidence="2">
    <location>
        <begin position="19"/>
        <end position="239"/>
    </location>
</feature>
<feature type="signal peptide" evidence="2">
    <location>
        <begin position="1"/>
        <end position="18"/>
    </location>
</feature>
<evidence type="ECO:0000313" key="3">
    <source>
        <dbReference type="EMBL" id="TID14353.1"/>
    </source>
</evidence>
<dbReference type="Proteomes" id="UP000298493">
    <property type="component" value="Unassembled WGS sequence"/>
</dbReference>